<dbReference type="Proteomes" id="UP000557193">
    <property type="component" value="Unassembled WGS sequence"/>
</dbReference>
<organism evidence="1 2">
    <name type="scientific">Pseudomonas fluvialis</name>
    <dbReference type="NCBI Taxonomy" id="1793966"/>
    <lineage>
        <taxon>Bacteria</taxon>
        <taxon>Pseudomonadati</taxon>
        <taxon>Pseudomonadota</taxon>
        <taxon>Gammaproteobacteria</taxon>
        <taxon>Pseudomonadales</taxon>
        <taxon>Pseudomonadaceae</taxon>
        <taxon>Pseudomonas</taxon>
    </lineage>
</organism>
<comment type="caution">
    <text evidence="1">The sequence shown here is derived from an EMBL/GenBank/DDBJ whole genome shotgun (WGS) entry which is preliminary data.</text>
</comment>
<sequence length="118" mass="12670">MRTIQFEDLATSTLTQLVSRKESFEVIGLRGNFMASVRTIEKKIEAQGLKCRVSSDMKGTMAQAGAVGVLAGAISLGTLPLVALTAAGIAAHKLATYDPDYEIVKDYVNMKITAKYAK</sequence>
<dbReference type="EMBL" id="JACHLL010000004">
    <property type="protein sequence ID" value="MBB6342357.1"/>
    <property type="molecule type" value="Genomic_DNA"/>
</dbReference>
<keyword evidence="2" id="KW-1185">Reference proteome</keyword>
<dbReference type="RefSeq" id="WP_184683766.1">
    <property type="nucleotide sequence ID" value="NZ_JACHLL010000004.1"/>
</dbReference>
<name>A0A7X0BT29_9PSED</name>
<protein>
    <submittedName>
        <fullName evidence="1">Uncharacterized protein</fullName>
    </submittedName>
</protein>
<dbReference type="AlphaFoldDB" id="A0A7X0BT29"/>
<reference evidence="1 2" key="1">
    <citation type="submission" date="2020-08" db="EMBL/GenBank/DDBJ databases">
        <title>Functional genomics of gut bacteria from endangered species of beetles.</title>
        <authorList>
            <person name="Carlos-Shanley C."/>
        </authorList>
    </citation>
    <scope>NUCLEOTIDE SEQUENCE [LARGE SCALE GENOMIC DNA]</scope>
    <source>
        <strain evidence="1 2">S00202</strain>
    </source>
</reference>
<proteinExistence type="predicted"/>
<evidence type="ECO:0000313" key="2">
    <source>
        <dbReference type="Proteomes" id="UP000557193"/>
    </source>
</evidence>
<gene>
    <name evidence="1" type="ORF">HNP49_002539</name>
</gene>
<evidence type="ECO:0000313" key="1">
    <source>
        <dbReference type="EMBL" id="MBB6342357.1"/>
    </source>
</evidence>
<accession>A0A7X0BT29</accession>